<dbReference type="EMBL" id="AUYC01000066">
    <property type="protein sequence ID" value="KZN58908.1"/>
    <property type="molecule type" value="Genomic_DNA"/>
</dbReference>
<protein>
    <submittedName>
        <fullName evidence="2">Uncharacterized protein</fullName>
    </submittedName>
</protein>
<keyword evidence="1" id="KW-0812">Transmembrane</keyword>
<feature type="transmembrane region" description="Helical" evidence="1">
    <location>
        <begin position="6"/>
        <end position="28"/>
    </location>
</feature>
<organism evidence="2 3">
    <name type="scientific">Pseudoalteromonas luteoviolacea CPMOR-1</name>
    <dbReference type="NCBI Taxonomy" id="1365248"/>
    <lineage>
        <taxon>Bacteria</taxon>
        <taxon>Pseudomonadati</taxon>
        <taxon>Pseudomonadota</taxon>
        <taxon>Gammaproteobacteria</taxon>
        <taxon>Alteromonadales</taxon>
        <taxon>Pseudoalteromonadaceae</taxon>
        <taxon>Pseudoalteromonas</taxon>
    </lineage>
</organism>
<dbReference type="PATRIC" id="fig|1365248.3.peg.4711"/>
<evidence type="ECO:0000256" key="1">
    <source>
        <dbReference type="SAM" id="Phobius"/>
    </source>
</evidence>
<evidence type="ECO:0000313" key="3">
    <source>
        <dbReference type="Proteomes" id="UP000076486"/>
    </source>
</evidence>
<keyword evidence="1" id="KW-1133">Transmembrane helix</keyword>
<dbReference type="RefSeq" id="WP_063369831.1">
    <property type="nucleotide sequence ID" value="NZ_AUYC01000066.1"/>
</dbReference>
<accession>A0A167I576</accession>
<feature type="transmembrane region" description="Helical" evidence="1">
    <location>
        <begin position="78"/>
        <end position="98"/>
    </location>
</feature>
<evidence type="ECO:0000313" key="2">
    <source>
        <dbReference type="EMBL" id="KZN58908.1"/>
    </source>
</evidence>
<name>A0A167I576_9GAMM</name>
<proteinExistence type="predicted"/>
<dbReference type="AlphaFoldDB" id="A0A167I576"/>
<gene>
    <name evidence="2" type="ORF">N473_26180</name>
</gene>
<sequence>MFFSEFFGVIFTFLITGAAVYGVVAYALALKSGHIFTRDALTTSCAIGIGLLGIYVFGFLELPELNGLRSTAELVRVIFKNFAGVIGFFAGLFISHFIHKKIAGPYYS</sequence>
<reference evidence="2 3" key="1">
    <citation type="submission" date="2013-07" db="EMBL/GenBank/DDBJ databases">
        <title>Comparative Genomic and Metabolomic Analysis of Twelve Strains of Pseudoalteromonas luteoviolacea.</title>
        <authorList>
            <person name="Vynne N.G."/>
            <person name="Mansson M."/>
            <person name="Gram L."/>
        </authorList>
    </citation>
    <scope>NUCLEOTIDE SEQUENCE [LARGE SCALE GENOMIC DNA]</scope>
    <source>
        <strain evidence="2 3">CPMOR-1</strain>
    </source>
</reference>
<dbReference type="Proteomes" id="UP000076486">
    <property type="component" value="Unassembled WGS sequence"/>
</dbReference>
<comment type="caution">
    <text evidence="2">The sequence shown here is derived from an EMBL/GenBank/DDBJ whole genome shotgun (WGS) entry which is preliminary data.</text>
</comment>
<feature type="transmembrane region" description="Helical" evidence="1">
    <location>
        <begin position="40"/>
        <end position="58"/>
    </location>
</feature>
<keyword evidence="1" id="KW-0472">Membrane</keyword>